<name>A0AAD4MZI2_9BILA</name>
<dbReference type="GO" id="GO:0004888">
    <property type="term" value="F:transmembrane signaling receptor activity"/>
    <property type="evidence" value="ECO:0007669"/>
    <property type="project" value="InterPro"/>
</dbReference>
<comment type="caution">
    <text evidence="7">The sequence shown here is derived from an EMBL/GenBank/DDBJ whole genome shotgun (WGS) entry which is preliminary data.</text>
</comment>
<keyword evidence="8" id="KW-1185">Reference proteome</keyword>
<protein>
    <recommendedName>
        <fullName evidence="6">Serpentine receptor class gamma</fullName>
    </recommendedName>
</protein>
<evidence type="ECO:0000256" key="5">
    <source>
        <dbReference type="ARBA" id="ARBA00023136"/>
    </source>
</evidence>
<evidence type="ECO:0000256" key="6">
    <source>
        <dbReference type="RuleBase" id="RU280813"/>
    </source>
</evidence>
<keyword evidence="3 6" id="KW-0812">Transmembrane</keyword>
<feature type="transmembrane region" description="Helical" evidence="6">
    <location>
        <begin position="37"/>
        <end position="62"/>
    </location>
</feature>
<comment type="subcellular location">
    <subcellularLocation>
        <location evidence="1">Membrane</location>
        <topology evidence="1">Multi-pass membrane protein</topology>
    </subcellularLocation>
</comment>
<dbReference type="Proteomes" id="UP001201812">
    <property type="component" value="Unassembled WGS sequence"/>
</dbReference>
<dbReference type="GO" id="GO:0007606">
    <property type="term" value="P:sensory perception of chemical stimulus"/>
    <property type="evidence" value="ECO:0007669"/>
    <property type="project" value="UniProtKB-UniRule"/>
</dbReference>
<evidence type="ECO:0000313" key="8">
    <source>
        <dbReference type="Proteomes" id="UP001201812"/>
    </source>
</evidence>
<organism evidence="7 8">
    <name type="scientific">Ditylenchus destructor</name>
    <dbReference type="NCBI Taxonomy" id="166010"/>
    <lineage>
        <taxon>Eukaryota</taxon>
        <taxon>Metazoa</taxon>
        <taxon>Ecdysozoa</taxon>
        <taxon>Nematoda</taxon>
        <taxon>Chromadorea</taxon>
        <taxon>Rhabditida</taxon>
        <taxon>Tylenchina</taxon>
        <taxon>Tylenchomorpha</taxon>
        <taxon>Sphaerularioidea</taxon>
        <taxon>Anguinidae</taxon>
        <taxon>Anguininae</taxon>
        <taxon>Ditylenchus</taxon>
    </lineage>
</organism>
<keyword evidence="5 6" id="KW-0472">Membrane</keyword>
<evidence type="ECO:0000256" key="4">
    <source>
        <dbReference type="ARBA" id="ARBA00022989"/>
    </source>
</evidence>
<dbReference type="SUPFAM" id="SSF81321">
    <property type="entry name" value="Family A G protein-coupled receptor-like"/>
    <property type="match status" value="1"/>
</dbReference>
<keyword evidence="4 6" id="KW-1133">Transmembrane helix</keyword>
<accession>A0AAD4MZI2</accession>
<comment type="similarity">
    <text evidence="2 6">Belongs to the nematode receptor-like protein srg family.</text>
</comment>
<evidence type="ECO:0000313" key="7">
    <source>
        <dbReference type="EMBL" id="KAI1709337.1"/>
    </source>
</evidence>
<evidence type="ECO:0000256" key="3">
    <source>
        <dbReference type="ARBA" id="ARBA00022692"/>
    </source>
</evidence>
<dbReference type="Gene3D" id="1.20.1070.10">
    <property type="entry name" value="Rhodopsin 7-helix transmembrane proteins"/>
    <property type="match status" value="1"/>
</dbReference>
<evidence type="ECO:0000256" key="1">
    <source>
        <dbReference type="ARBA" id="ARBA00004141"/>
    </source>
</evidence>
<dbReference type="EMBL" id="JAKKPZ010000031">
    <property type="protein sequence ID" value="KAI1709337.1"/>
    <property type="molecule type" value="Genomic_DNA"/>
</dbReference>
<dbReference type="AlphaFoldDB" id="A0AAD4MZI2"/>
<sequence>MNIPILLYGCYMKWPSEAQYLFHFEPYDLGVEYRESLYNIAVIAAFAPATLVFNLSIAYSLWRRQRNNMKTGQKAENGSRDAEGKLCILTFMMMVTNLICLVCQTFFFVAGGGQNMDPGFSQTLSTIQGFAEDVHTLSEPWMLVYMSKGVRRSLLKLLSFGQWRSDSMSTFTNMHSKAFVHIKRNSVNPLSNSLNREPSMQQRFSIANHSPVPP</sequence>
<dbReference type="InterPro" id="IPR000609">
    <property type="entry name" value="7TM_GPCR_serpentine_rcpt_Srg"/>
</dbReference>
<dbReference type="Pfam" id="PF02118">
    <property type="entry name" value="Srg"/>
    <property type="match status" value="1"/>
</dbReference>
<reference evidence="7" key="1">
    <citation type="submission" date="2022-01" db="EMBL/GenBank/DDBJ databases">
        <title>Genome Sequence Resource for Two Populations of Ditylenchus destructor, the Migratory Endoparasitic Phytonematode.</title>
        <authorList>
            <person name="Zhang H."/>
            <person name="Lin R."/>
            <person name="Xie B."/>
        </authorList>
    </citation>
    <scope>NUCLEOTIDE SEQUENCE</scope>
    <source>
        <strain evidence="7">BazhouSP</strain>
    </source>
</reference>
<gene>
    <name evidence="7" type="ORF">DdX_11410</name>
</gene>
<comment type="caution">
    <text evidence="6">Lacks conserved residue(s) required for the propagation of feature annotation.</text>
</comment>
<feature type="transmembrane region" description="Helical" evidence="6">
    <location>
        <begin position="86"/>
        <end position="110"/>
    </location>
</feature>
<evidence type="ECO:0000256" key="2">
    <source>
        <dbReference type="ARBA" id="ARBA00005692"/>
    </source>
</evidence>
<proteinExistence type="inferred from homology"/>
<dbReference type="GO" id="GO:0016020">
    <property type="term" value="C:membrane"/>
    <property type="evidence" value="ECO:0007669"/>
    <property type="project" value="UniProtKB-SubCell"/>
</dbReference>